<dbReference type="VEuPathDB" id="FungiDB:LEMA_P049700.1"/>
<accession>E5R4Z1</accession>
<protein>
    <submittedName>
        <fullName evidence="1">Predicted protein</fullName>
    </submittedName>
</protein>
<dbReference type="InParanoid" id="E5R4Z1"/>
<reference evidence="2" key="1">
    <citation type="journal article" date="2011" name="Nat. Commun.">
        <title>Effector diversification within compartments of the Leptosphaeria maculans genome affected by Repeat-Induced Point mutations.</title>
        <authorList>
            <person name="Rouxel T."/>
            <person name="Grandaubert J."/>
            <person name="Hane J.K."/>
            <person name="Hoede C."/>
            <person name="van de Wouw A.P."/>
            <person name="Couloux A."/>
            <person name="Dominguez V."/>
            <person name="Anthouard V."/>
            <person name="Bally P."/>
            <person name="Bourras S."/>
            <person name="Cozijnsen A.J."/>
            <person name="Ciuffetti L.M."/>
            <person name="Degrave A."/>
            <person name="Dilmaghani A."/>
            <person name="Duret L."/>
            <person name="Fudal I."/>
            <person name="Goodwin S.B."/>
            <person name="Gout L."/>
            <person name="Glaser N."/>
            <person name="Linglin J."/>
            <person name="Kema G.H.J."/>
            <person name="Lapalu N."/>
            <person name="Lawrence C.B."/>
            <person name="May K."/>
            <person name="Meyer M."/>
            <person name="Ollivier B."/>
            <person name="Poulain J."/>
            <person name="Schoch C.L."/>
            <person name="Simon A."/>
            <person name="Spatafora J.W."/>
            <person name="Stachowiak A."/>
            <person name="Turgeon B.G."/>
            <person name="Tyler B.M."/>
            <person name="Vincent D."/>
            <person name="Weissenbach J."/>
            <person name="Amselem J."/>
            <person name="Quesneville H."/>
            <person name="Oliver R.P."/>
            <person name="Wincker P."/>
            <person name="Balesdent M.-H."/>
            <person name="Howlett B.J."/>
        </authorList>
    </citation>
    <scope>NUCLEOTIDE SEQUENCE [LARGE SCALE GENOMIC DNA]</scope>
    <source>
        <strain evidence="2">JN3 / isolate v23.1.3 / race Av1-4-5-6-7-8</strain>
    </source>
</reference>
<evidence type="ECO:0000313" key="1">
    <source>
        <dbReference type="EMBL" id="CBX92264.1"/>
    </source>
</evidence>
<dbReference type="EMBL" id="FP929083">
    <property type="protein sequence ID" value="CBX92264.1"/>
    <property type="molecule type" value="Genomic_DNA"/>
</dbReference>
<evidence type="ECO:0000313" key="2">
    <source>
        <dbReference type="Proteomes" id="UP000002668"/>
    </source>
</evidence>
<dbReference type="HOGENOM" id="CLU_2237085_0_0_1"/>
<sequence length="105" mass="11672">MCLGRMAMHCVRTVAMAQCYLGSIEYSSWFSMSLEMPQYETGFSQVRGTTMDTAVCQAQALTTNVMPLLSTPHTCQYSVGFFNVITDVPTDTMTAHSRIRDIPSD</sequence>
<keyword evidence="2" id="KW-1185">Reference proteome</keyword>
<dbReference type="Proteomes" id="UP000002668">
    <property type="component" value="Genome"/>
</dbReference>
<dbReference type="AlphaFoldDB" id="E5R4Z1"/>
<gene>
    <name evidence="1" type="ORF">LEMA_P049700.1</name>
</gene>
<name>E5R4Z1_LEPMJ</name>
<proteinExistence type="predicted"/>
<organism evidence="2">
    <name type="scientific">Leptosphaeria maculans (strain JN3 / isolate v23.1.3 / race Av1-4-5-6-7-8)</name>
    <name type="common">Blackleg fungus</name>
    <name type="synonym">Phoma lingam</name>
    <dbReference type="NCBI Taxonomy" id="985895"/>
    <lineage>
        <taxon>Eukaryota</taxon>
        <taxon>Fungi</taxon>
        <taxon>Dikarya</taxon>
        <taxon>Ascomycota</taxon>
        <taxon>Pezizomycotina</taxon>
        <taxon>Dothideomycetes</taxon>
        <taxon>Pleosporomycetidae</taxon>
        <taxon>Pleosporales</taxon>
        <taxon>Pleosporineae</taxon>
        <taxon>Leptosphaeriaceae</taxon>
        <taxon>Plenodomus</taxon>
        <taxon>Plenodomus lingam/Leptosphaeria maculans species complex</taxon>
    </lineage>
</organism>